<feature type="chain" id="PRO_5038468080" evidence="2">
    <location>
        <begin position="24"/>
        <end position="338"/>
    </location>
</feature>
<feature type="domain" description="Periplasmic binding protein" evidence="3">
    <location>
        <begin position="38"/>
        <end position="293"/>
    </location>
</feature>
<keyword evidence="4" id="KW-0762">Sugar transport</keyword>
<organism evidence="4 5">
    <name type="scientific">Gaiella occulta</name>
    <dbReference type="NCBI Taxonomy" id="1002870"/>
    <lineage>
        <taxon>Bacteria</taxon>
        <taxon>Bacillati</taxon>
        <taxon>Actinomycetota</taxon>
        <taxon>Thermoleophilia</taxon>
        <taxon>Gaiellales</taxon>
        <taxon>Gaiellaceae</taxon>
        <taxon>Gaiella</taxon>
    </lineage>
</organism>
<evidence type="ECO:0000313" key="5">
    <source>
        <dbReference type="Proteomes" id="UP000254134"/>
    </source>
</evidence>
<reference evidence="4 5" key="1">
    <citation type="submission" date="2018-07" db="EMBL/GenBank/DDBJ databases">
        <title>High-quality-draft genome sequence of Gaiella occulta.</title>
        <authorList>
            <person name="Severino R."/>
            <person name="Froufe H.J.C."/>
            <person name="Rainey F.A."/>
            <person name="Barroso C."/>
            <person name="Albuquerque L."/>
            <person name="Lobo-Da-Cunha A."/>
            <person name="Da Costa M.S."/>
            <person name="Egas C."/>
        </authorList>
    </citation>
    <scope>NUCLEOTIDE SEQUENCE [LARGE SCALE GENOMIC DNA]</scope>
    <source>
        <strain evidence="4 5">F2-233</strain>
    </source>
</reference>
<name>A0A7M2Z1W1_9ACTN</name>
<feature type="signal peptide" evidence="2">
    <location>
        <begin position="1"/>
        <end position="23"/>
    </location>
</feature>
<keyword evidence="2" id="KW-0732">Signal</keyword>
<keyword evidence="5" id="KW-1185">Reference proteome</keyword>
<dbReference type="GO" id="GO:0030246">
    <property type="term" value="F:carbohydrate binding"/>
    <property type="evidence" value="ECO:0007669"/>
    <property type="project" value="TreeGrafter"/>
</dbReference>
<dbReference type="OrthoDB" id="9781890at2"/>
<evidence type="ECO:0000313" key="4">
    <source>
        <dbReference type="EMBL" id="RDI75812.1"/>
    </source>
</evidence>
<dbReference type="EMBL" id="QQZY01000001">
    <property type="protein sequence ID" value="RDI75812.1"/>
    <property type="molecule type" value="Genomic_DNA"/>
</dbReference>
<evidence type="ECO:0000256" key="1">
    <source>
        <dbReference type="ARBA" id="ARBA00004196"/>
    </source>
</evidence>
<comment type="subcellular location">
    <subcellularLocation>
        <location evidence="1">Cell envelope</location>
    </subcellularLocation>
</comment>
<dbReference type="InterPro" id="IPR028082">
    <property type="entry name" value="Peripla_BP_I"/>
</dbReference>
<protein>
    <submittedName>
        <fullName evidence="4">ABC-type sugar transport system periplasmic component</fullName>
    </submittedName>
</protein>
<dbReference type="InterPro" id="IPR025997">
    <property type="entry name" value="SBP_2_dom"/>
</dbReference>
<dbReference type="SUPFAM" id="SSF53822">
    <property type="entry name" value="Periplasmic binding protein-like I"/>
    <property type="match status" value="1"/>
</dbReference>
<dbReference type="GO" id="GO:0030288">
    <property type="term" value="C:outer membrane-bounded periplasmic space"/>
    <property type="evidence" value="ECO:0007669"/>
    <property type="project" value="TreeGrafter"/>
</dbReference>
<dbReference type="Pfam" id="PF13407">
    <property type="entry name" value="Peripla_BP_4"/>
    <property type="match status" value="1"/>
</dbReference>
<reference evidence="5" key="2">
    <citation type="journal article" date="2019" name="MicrobiologyOpen">
        <title>High-quality draft genome sequence of Gaiella occulta isolated from a 150 meter deep mineral water borehole and comparison with the genome sequences of other deep-branching lineages of the phylum Actinobacteria.</title>
        <authorList>
            <person name="Severino R."/>
            <person name="Froufe H.J.C."/>
            <person name="Barroso C."/>
            <person name="Albuquerque L."/>
            <person name="Lobo-da-Cunha A."/>
            <person name="da Costa M.S."/>
            <person name="Egas C."/>
        </authorList>
    </citation>
    <scope>NUCLEOTIDE SEQUENCE [LARGE SCALE GENOMIC DNA]</scope>
    <source>
        <strain evidence="5">F2-233</strain>
    </source>
</reference>
<sequence>MFTKKRGLAAIVLALAATLVAVALPGGSSGAAQKRYKIAFVPKLIGIPYFNAMQKGGQAAAKKLGVDFIYQGPTTADSAKQIEIIDSLISRRVDAIAVAPNDAVAVKPILARAKAAGIKTLSSDTDAAGNREVWVNQASGEGIGVAVSEALASQMGGKGKWAIVSCGPTAQNLNSWIAVQKRYIAKKYPKMKLVTVVYAGEDQAQAVKLAKDLMTANPDLSGLVGQCSVSAPGVAQAITEMKKIGKVFSTGISTPTVMAPYIKSGAQAKVVLWNPVNLGYLTVWAAKYLADGKTFKPGKYNVGGPVGTVTYYSAKQELRLGPPTVFTKANIAKYEGLF</sequence>
<accession>A0A7M2Z1W1</accession>
<evidence type="ECO:0000259" key="3">
    <source>
        <dbReference type="Pfam" id="PF13407"/>
    </source>
</evidence>
<dbReference type="InterPro" id="IPR050555">
    <property type="entry name" value="Bact_Solute-Bind_Prot2"/>
</dbReference>
<comment type="caution">
    <text evidence="4">The sequence shown here is derived from an EMBL/GenBank/DDBJ whole genome shotgun (WGS) entry which is preliminary data.</text>
</comment>
<dbReference type="PANTHER" id="PTHR30036:SF8">
    <property type="entry name" value="ABC-TYPE SUGAR TRANSPORT SYSTEM PERIPLASMIC COMPONENT-LIKE PROTEIN"/>
    <property type="match status" value="1"/>
</dbReference>
<evidence type="ECO:0000256" key="2">
    <source>
        <dbReference type="SAM" id="SignalP"/>
    </source>
</evidence>
<dbReference type="AlphaFoldDB" id="A0A7M2Z1W1"/>
<dbReference type="Gene3D" id="3.40.50.2300">
    <property type="match status" value="2"/>
</dbReference>
<gene>
    <name evidence="4" type="ORF">Gocc_0231</name>
</gene>
<dbReference type="Proteomes" id="UP000254134">
    <property type="component" value="Unassembled WGS sequence"/>
</dbReference>
<dbReference type="CDD" id="cd06302">
    <property type="entry name" value="PBP1_LsrB_Quorum_Sensing-like"/>
    <property type="match status" value="1"/>
</dbReference>
<proteinExistence type="predicted"/>
<dbReference type="PANTHER" id="PTHR30036">
    <property type="entry name" value="D-XYLOSE-BINDING PERIPLASMIC PROTEIN"/>
    <property type="match status" value="1"/>
</dbReference>
<keyword evidence="4" id="KW-0813">Transport</keyword>